<reference evidence="2 3" key="1">
    <citation type="submission" date="2016-10" db="EMBL/GenBank/DDBJ databases">
        <authorList>
            <person name="de Groot N.N."/>
        </authorList>
    </citation>
    <scope>NUCLEOTIDE SEQUENCE [LARGE SCALE GENOMIC DNA]</scope>
    <source>
        <strain evidence="2 3">DSM 29439</strain>
    </source>
</reference>
<dbReference type="SUPFAM" id="SSF53474">
    <property type="entry name" value="alpha/beta-Hydrolases"/>
    <property type="match status" value="1"/>
</dbReference>
<dbReference type="InterPro" id="IPR000073">
    <property type="entry name" value="AB_hydrolase_1"/>
</dbReference>
<accession>A0A1I0NFY3</accession>
<dbReference type="AlphaFoldDB" id="A0A1I0NFY3"/>
<dbReference type="EMBL" id="FOJB01000001">
    <property type="protein sequence ID" value="SEW00094.1"/>
    <property type="molecule type" value="Genomic_DNA"/>
</dbReference>
<proteinExistence type="predicted"/>
<gene>
    <name evidence="2" type="ORF">SAMN05444851_0789</name>
</gene>
<evidence type="ECO:0000313" key="3">
    <source>
        <dbReference type="Proteomes" id="UP000199650"/>
    </source>
</evidence>
<dbReference type="OrthoDB" id="9791366at2"/>
<dbReference type="Proteomes" id="UP000199650">
    <property type="component" value="Unassembled WGS sequence"/>
</dbReference>
<dbReference type="PANTHER" id="PTHR43433:SF5">
    <property type="entry name" value="AB HYDROLASE-1 DOMAIN-CONTAINING PROTEIN"/>
    <property type="match status" value="1"/>
</dbReference>
<dbReference type="STRING" id="1173584.SAMN05444851_0789"/>
<sequence>MDNFIARDGLTLAYRDEGEGLPVLALSGLTRNSDDFNFVAPHLSRIRLIRMDYRGRGASDWGPYQTYTVPQEADDALMLLDHLGIDRAAILGTSRGGLIAMGIAVAAKNRLLGACLNDIGPVIDPRGLDYIKGFIGRQPTARFYKDAAQARAQIMEAAGFRNVPAQRWNAEVRHLYSQTETGLKNRYDPALREAVLEAGAQPAPDLWPYFDALQGLPVALIHGENSDILNDGTVEEMRRRNPDLRYGRVADRGHVPFLDEPEALETIHEWLEDLR</sequence>
<dbReference type="PANTHER" id="PTHR43433">
    <property type="entry name" value="HYDROLASE, ALPHA/BETA FOLD FAMILY PROTEIN"/>
    <property type="match status" value="1"/>
</dbReference>
<name>A0A1I0NFY3_9RHOB</name>
<keyword evidence="3" id="KW-1185">Reference proteome</keyword>
<dbReference type="RefSeq" id="WP_091428445.1">
    <property type="nucleotide sequence ID" value="NZ_FOJB01000001.1"/>
</dbReference>
<protein>
    <submittedName>
        <fullName evidence="2">Pimeloyl-ACP methyl ester carboxylesterase</fullName>
    </submittedName>
</protein>
<dbReference type="InterPro" id="IPR050471">
    <property type="entry name" value="AB_hydrolase"/>
</dbReference>
<organism evidence="2 3">
    <name type="scientific">Aliiroseovarius sediminilitoris</name>
    <dbReference type="NCBI Taxonomy" id="1173584"/>
    <lineage>
        <taxon>Bacteria</taxon>
        <taxon>Pseudomonadati</taxon>
        <taxon>Pseudomonadota</taxon>
        <taxon>Alphaproteobacteria</taxon>
        <taxon>Rhodobacterales</taxon>
        <taxon>Paracoccaceae</taxon>
        <taxon>Aliiroseovarius</taxon>
    </lineage>
</organism>
<dbReference type="InterPro" id="IPR029058">
    <property type="entry name" value="AB_hydrolase_fold"/>
</dbReference>
<dbReference type="Pfam" id="PF00561">
    <property type="entry name" value="Abhydrolase_1"/>
    <property type="match status" value="1"/>
</dbReference>
<evidence type="ECO:0000313" key="2">
    <source>
        <dbReference type="EMBL" id="SEW00094.1"/>
    </source>
</evidence>
<feature type="domain" description="AB hydrolase-1" evidence="1">
    <location>
        <begin position="22"/>
        <end position="261"/>
    </location>
</feature>
<evidence type="ECO:0000259" key="1">
    <source>
        <dbReference type="Pfam" id="PF00561"/>
    </source>
</evidence>
<dbReference type="Gene3D" id="3.40.50.1820">
    <property type="entry name" value="alpha/beta hydrolase"/>
    <property type="match status" value="1"/>
</dbReference>